<keyword evidence="8" id="KW-0030">Aminoacyl-tRNA synthetase</keyword>
<evidence type="ECO:0000313" key="13">
    <source>
        <dbReference type="Proteomes" id="UP001289135"/>
    </source>
</evidence>
<dbReference type="PANTHER" id="PTHR42753:SF2">
    <property type="entry name" value="PROLINE--TRNA LIGASE"/>
    <property type="match status" value="1"/>
</dbReference>
<dbReference type="CDD" id="cd00861">
    <property type="entry name" value="ProRS_anticodon_short"/>
    <property type="match status" value="1"/>
</dbReference>
<keyword evidence="4 12" id="KW-0436">Ligase</keyword>
<dbReference type="AlphaFoldDB" id="A0AAE5AH11"/>
<dbReference type="GO" id="GO:0005524">
    <property type="term" value="F:ATP binding"/>
    <property type="evidence" value="ECO:0007669"/>
    <property type="project" value="UniProtKB-KW"/>
</dbReference>
<dbReference type="SUPFAM" id="SSF52954">
    <property type="entry name" value="Class II aaRS ABD-related"/>
    <property type="match status" value="1"/>
</dbReference>
<keyword evidence="5" id="KW-0547">Nucleotide-binding</keyword>
<comment type="caution">
    <text evidence="12">The sequence shown here is derived from an EMBL/GenBank/DDBJ whole genome shotgun (WGS) entry which is preliminary data.</text>
</comment>
<dbReference type="GO" id="GO:0004827">
    <property type="term" value="F:proline-tRNA ligase activity"/>
    <property type="evidence" value="ECO:0007669"/>
    <property type="project" value="UniProtKB-EC"/>
</dbReference>
<evidence type="ECO:0000256" key="6">
    <source>
        <dbReference type="ARBA" id="ARBA00022840"/>
    </source>
</evidence>
<keyword evidence="3" id="KW-0963">Cytoplasm</keyword>
<dbReference type="InterPro" id="IPR045864">
    <property type="entry name" value="aa-tRNA-synth_II/BPL/LPL"/>
</dbReference>
<accession>A0AAE5AH11</accession>
<dbReference type="CDD" id="cd00779">
    <property type="entry name" value="ProRS_core_prok"/>
    <property type="match status" value="1"/>
</dbReference>
<dbReference type="InterPro" id="IPR044140">
    <property type="entry name" value="ProRS_anticodon_short"/>
</dbReference>
<dbReference type="Pfam" id="PF00587">
    <property type="entry name" value="tRNA-synt_2b"/>
    <property type="match status" value="1"/>
</dbReference>
<dbReference type="InterPro" id="IPR004154">
    <property type="entry name" value="Anticodon-bd"/>
</dbReference>
<feature type="domain" description="Aminoacyl-transfer RNA synthetases class-II family profile" evidence="11">
    <location>
        <begin position="34"/>
        <end position="334"/>
    </location>
</feature>
<dbReference type="EMBL" id="JARGYU010000002">
    <property type="protein sequence ID" value="MDZ5761447.1"/>
    <property type="molecule type" value="Genomic_DNA"/>
</dbReference>
<evidence type="ECO:0000259" key="11">
    <source>
        <dbReference type="PROSITE" id="PS50862"/>
    </source>
</evidence>
<dbReference type="PANTHER" id="PTHR42753">
    <property type="entry name" value="MITOCHONDRIAL RIBOSOME PROTEIN L39/PROLYL-TRNA LIGASE FAMILY MEMBER"/>
    <property type="match status" value="1"/>
</dbReference>
<dbReference type="EC" id="6.1.1.15" evidence="1"/>
<evidence type="ECO:0000256" key="1">
    <source>
        <dbReference type="ARBA" id="ARBA00012831"/>
    </source>
</evidence>
<evidence type="ECO:0000256" key="5">
    <source>
        <dbReference type="ARBA" id="ARBA00022741"/>
    </source>
</evidence>
<dbReference type="SUPFAM" id="SSF55681">
    <property type="entry name" value="Class II aaRS and biotin synthetases"/>
    <property type="match status" value="1"/>
</dbReference>
<keyword evidence="7" id="KW-0648">Protein biosynthesis</keyword>
<keyword evidence="6" id="KW-0067">ATP-binding</keyword>
<keyword evidence="13" id="KW-1185">Reference proteome</keyword>
<dbReference type="InterPro" id="IPR033730">
    <property type="entry name" value="ProRS_core_prok"/>
</dbReference>
<dbReference type="Gene3D" id="3.40.50.800">
    <property type="entry name" value="Anticodon-binding domain"/>
    <property type="match status" value="1"/>
</dbReference>
<evidence type="ECO:0000256" key="8">
    <source>
        <dbReference type="ARBA" id="ARBA00023146"/>
    </source>
</evidence>
<evidence type="ECO:0000256" key="4">
    <source>
        <dbReference type="ARBA" id="ARBA00022598"/>
    </source>
</evidence>
<evidence type="ECO:0000256" key="10">
    <source>
        <dbReference type="ARBA" id="ARBA00047671"/>
    </source>
</evidence>
<sequence length="436" mass="50007">MFLINYLLPISKENPNDAVIKSHQLMIKSGMIHKVGSGVYSWLPIGLRVLHKVIDIIRFEMNNIGCLEVSTPSMQPFELWKKSGRHSDNGDLSAETLVAVDRHGNKLIYSPTAEEVFTELFGDCIKSYKNLPIVLYQISTKFRDEIRPRFGLMRGREFLMKDAYSFDIDQKNSLKNYENILKAYLKIFKQCELSAIPVLAPTGSIGGDYSHEFHIVSDTGESTIYYDSSVINDIENQNISLENLNSYYICEEEKHKYNNKKPINIKGELIETKSIEVGHIFHLGTKYSKSMNVKVQGYNGELFYPSMGCYGIGVSRLICAIIECYNDERGIIWPKKLAPFKVIIININNNCEKCDQVSTKIYYELNNMGFEPLYDNTDDSIGKKFARADLIGIPVQIVISTKNIKEDKIELKFRQKIESIFLEQENIINYIKFVLN</sequence>
<gene>
    <name evidence="12" type="ORF">Lyticum_00626</name>
</gene>
<dbReference type="InterPro" id="IPR036621">
    <property type="entry name" value="Anticodon-bd_dom_sf"/>
</dbReference>
<dbReference type="InterPro" id="IPR002316">
    <property type="entry name" value="Pro-tRNA-ligase_IIa"/>
</dbReference>
<reference evidence="12" key="1">
    <citation type="submission" date="2023-02" db="EMBL/GenBank/DDBJ databases">
        <title>Host association and intracellularity evolved multiple times independently in the Rickettsiales.</title>
        <authorList>
            <person name="Castelli M."/>
            <person name="Nardi T."/>
            <person name="Gammuto L."/>
            <person name="Bellinzona G."/>
            <person name="Sabaneyeva E."/>
            <person name="Potekhin A."/>
            <person name="Serra V."/>
            <person name="Petroni G."/>
            <person name="Sassera D."/>
        </authorList>
    </citation>
    <scope>NUCLEOTIDE SEQUENCE</scope>
    <source>
        <strain evidence="12">USBL-36I1</strain>
    </source>
</reference>
<dbReference type="GO" id="GO:0005737">
    <property type="term" value="C:cytoplasm"/>
    <property type="evidence" value="ECO:0007669"/>
    <property type="project" value="InterPro"/>
</dbReference>
<protein>
    <recommendedName>
        <fullName evidence="2">Proline--tRNA ligase</fullName>
        <ecNumber evidence="1">6.1.1.15</ecNumber>
    </recommendedName>
    <alternativeName>
        <fullName evidence="9">Prolyl-tRNA synthetase</fullName>
    </alternativeName>
</protein>
<dbReference type="InterPro" id="IPR006195">
    <property type="entry name" value="aa-tRNA-synth_II"/>
</dbReference>
<dbReference type="PROSITE" id="PS50862">
    <property type="entry name" value="AA_TRNA_LIGASE_II"/>
    <property type="match status" value="1"/>
</dbReference>
<evidence type="ECO:0000256" key="3">
    <source>
        <dbReference type="ARBA" id="ARBA00022490"/>
    </source>
</evidence>
<proteinExistence type="predicted"/>
<evidence type="ECO:0000256" key="9">
    <source>
        <dbReference type="ARBA" id="ARBA00029731"/>
    </source>
</evidence>
<dbReference type="Proteomes" id="UP001289135">
    <property type="component" value="Unassembled WGS sequence"/>
</dbReference>
<evidence type="ECO:0000256" key="2">
    <source>
        <dbReference type="ARBA" id="ARBA00019110"/>
    </source>
</evidence>
<dbReference type="PRINTS" id="PR01046">
    <property type="entry name" value="TRNASYNTHPRO"/>
</dbReference>
<name>A0AAE5AH11_9RICK</name>
<dbReference type="RefSeq" id="WP_322498870.1">
    <property type="nucleotide sequence ID" value="NZ_JARGYU010000002.1"/>
</dbReference>
<comment type="catalytic activity">
    <reaction evidence="10">
        <text>tRNA(Pro) + L-proline + ATP = L-prolyl-tRNA(Pro) + AMP + diphosphate</text>
        <dbReference type="Rhea" id="RHEA:14305"/>
        <dbReference type="Rhea" id="RHEA-COMP:9700"/>
        <dbReference type="Rhea" id="RHEA-COMP:9702"/>
        <dbReference type="ChEBI" id="CHEBI:30616"/>
        <dbReference type="ChEBI" id="CHEBI:33019"/>
        <dbReference type="ChEBI" id="CHEBI:60039"/>
        <dbReference type="ChEBI" id="CHEBI:78442"/>
        <dbReference type="ChEBI" id="CHEBI:78532"/>
        <dbReference type="ChEBI" id="CHEBI:456215"/>
        <dbReference type="EC" id="6.1.1.15"/>
    </reaction>
</comment>
<dbReference type="InterPro" id="IPR002314">
    <property type="entry name" value="aa-tRNA-synt_IIb"/>
</dbReference>
<evidence type="ECO:0000313" key="12">
    <source>
        <dbReference type="EMBL" id="MDZ5761447.1"/>
    </source>
</evidence>
<dbReference type="Gene3D" id="3.30.930.10">
    <property type="entry name" value="Bira Bifunctional Protein, Domain 2"/>
    <property type="match status" value="1"/>
</dbReference>
<dbReference type="GO" id="GO:0006433">
    <property type="term" value="P:prolyl-tRNA aminoacylation"/>
    <property type="evidence" value="ECO:0007669"/>
    <property type="project" value="InterPro"/>
</dbReference>
<dbReference type="InterPro" id="IPR050062">
    <property type="entry name" value="Pro-tRNA_synthetase"/>
</dbReference>
<dbReference type="NCBIfam" id="NF008979">
    <property type="entry name" value="PRK12325.1"/>
    <property type="match status" value="1"/>
</dbReference>
<dbReference type="Pfam" id="PF03129">
    <property type="entry name" value="HGTP_anticodon"/>
    <property type="match status" value="1"/>
</dbReference>
<organism evidence="12 13">
    <name type="scientific">Lyticum sinuosum</name>
    <dbReference type="NCBI Taxonomy" id="1332059"/>
    <lineage>
        <taxon>Bacteria</taxon>
        <taxon>Pseudomonadati</taxon>
        <taxon>Pseudomonadota</taxon>
        <taxon>Alphaproteobacteria</taxon>
        <taxon>Rickettsiales</taxon>
        <taxon>Lyticum</taxon>
    </lineage>
</organism>
<evidence type="ECO:0000256" key="7">
    <source>
        <dbReference type="ARBA" id="ARBA00022917"/>
    </source>
</evidence>